<proteinExistence type="predicted"/>
<keyword evidence="6 9" id="KW-0472">Membrane</keyword>
<evidence type="ECO:0000256" key="1">
    <source>
        <dbReference type="ARBA" id="ARBA00004308"/>
    </source>
</evidence>
<keyword evidence="4 10" id="KW-0732">Signal</keyword>
<comment type="subcellular location">
    <subcellularLocation>
        <location evidence="1">Endomembrane system</location>
    </subcellularLocation>
</comment>
<keyword evidence="8" id="KW-0325">Glycoprotein</keyword>
<reference evidence="12" key="1">
    <citation type="submission" date="2021-06" db="EMBL/GenBank/DDBJ databases">
        <authorList>
            <person name="Kallberg Y."/>
            <person name="Tangrot J."/>
            <person name="Rosling A."/>
        </authorList>
    </citation>
    <scope>NUCLEOTIDE SEQUENCE</scope>
    <source>
        <strain evidence="12">AZ414A</strain>
    </source>
</reference>
<evidence type="ECO:0000256" key="9">
    <source>
        <dbReference type="SAM" id="Phobius"/>
    </source>
</evidence>
<keyword evidence="5 9" id="KW-1133">Transmembrane helix</keyword>
<feature type="chain" id="PRO_5040167123" evidence="10">
    <location>
        <begin position="24"/>
        <end position="253"/>
    </location>
</feature>
<evidence type="ECO:0000259" key="11">
    <source>
        <dbReference type="PROSITE" id="PS51914"/>
    </source>
</evidence>
<dbReference type="EMBL" id="CAJVPK010000611">
    <property type="protein sequence ID" value="CAG8531635.1"/>
    <property type="molecule type" value="Genomic_DNA"/>
</dbReference>
<evidence type="ECO:0000313" key="12">
    <source>
        <dbReference type="EMBL" id="CAG8531635.1"/>
    </source>
</evidence>
<keyword evidence="13" id="KW-1185">Reference proteome</keyword>
<dbReference type="InterPro" id="IPR028927">
    <property type="entry name" value="Man-6-P_rcpt"/>
</dbReference>
<dbReference type="GO" id="GO:0010008">
    <property type="term" value="C:endosome membrane"/>
    <property type="evidence" value="ECO:0007669"/>
    <property type="project" value="UniProtKB-SubCell"/>
</dbReference>
<evidence type="ECO:0000256" key="4">
    <source>
        <dbReference type="ARBA" id="ARBA00022729"/>
    </source>
</evidence>
<comment type="caution">
    <text evidence="12">The sequence shown here is derived from an EMBL/GenBank/DDBJ whole genome shotgun (WGS) entry which is preliminary data.</text>
</comment>
<dbReference type="GO" id="GO:0000139">
    <property type="term" value="C:Golgi membrane"/>
    <property type="evidence" value="ECO:0007669"/>
    <property type="project" value="UniProtKB-SubCell"/>
</dbReference>
<dbReference type="Proteomes" id="UP000789706">
    <property type="component" value="Unassembled WGS sequence"/>
</dbReference>
<keyword evidence="7" id="KW-1015">Disulfide bond</keyword>
<evidence type="ECO:0000256" key="6">
    <source>
        <dbReference type="ARBA" id="ARBA00023136"/>
    </source>
</evidence>
<keyword evidence="2" id="KW-0813">Transport</keyword>
<evidence type="ECO:0000256" key="2">
    <source>
        <dbReference type="ARBA" id="ARBA00022448"/>
    </source>
</evidence>
<sequence length="253" mass="28741">MPFSKFCGVLILMIIINATIIFAEDSSSNDCSVTNTTSKKRFDLSPLKKASGSDWVLKSHEYTFYINVCDKILHEVNGVDTEEIGVWGKKDGHDSGLKLGNFNKNPHLNDDDVYLEYVGGKCGTDSIKYTSVIYFKCDQTVEGQGEPRLIYNYEDCAFVFEWKTPVACPTSVNGGAMSSWGVFFTIFAIALIVYFLGGIAYNRMVHRASGFYQIPNWEFWCNLWDFTKDMVLIIIAQIPMFKPRRPRGNYKEV</sequence>
<feature type="transmembrane region" description="Helical" evidence="9">
    <location>
        <begin position="180"/>
        <end position="201"/>
    </location>
</feature>
<dbReference type="PROSITE" id="PS51914">
    <property type="entry name" value="MRH"/>
    <property type="match status" value="1"/>
</dbReference>
<dbReference type="OrthoDB" id="4504960at2759"/>
<dbReference type="PANTHER" id="PTHR15071:SF0">
    <property type="entry name" value="MANNOSE 6-PHOSPHATE RECEPTOR-LIKE PROTEIN 1"/>
    <property type="match status" value="1"/>
</dbReference>
<feature type="domain" description="MRH" evidence="11">
    <location>
        <begin position="29"/>
        <end position="170"/>
    </location>
</feature>
<evidence type="ECO:0000256" key="7">
    <source>
        <dbReference type="ARBA" id="ARBA00023157"/>
    </source>
</evidence>
<evidence type="ECO:0000256" key="5">
    <source>
        <dbReference type="ARBA" id="ARBA00022989"/>
    </source>
</evidence>
<dbReference type="Gene3D" id="2.70.130.10">
    <property type="entry name" value="Mannose-6-phosphate receptor binding domain"/>
    <property type="match status" value="1"/>
</dbReference>
<dbReference type="GO" id="GO:0005770">
    <property type="term" value="C:late endosome"/>
    <property type="evidence" value="ECO:0007669"/>
    <property type="project" value="TreeGrafter"/>
</dbReference>
<evidence type="ECO:0000256" key="10">
    <source>
        <dbReference type="SAM" id="SignalP"/>
    </source>
</evidence>
<keyword evidence="3 9" id="KW-0812">Transmembrane</keyword>
<dbReference type="InterPro" id="IPR044865">
    <property type="entry name" value="MRH_dom"/>
</dbReference>
<dbReference type="SMART" id="SM01404">
    <property type="entry name" value="CIMR"/>
    <property type="match status" value="1"/>
</dbReference>
<dbReference type="GO" id="GO:0007034">
    <property type="term" value="P:vacuolar transport"/>
    <property type="evidence" value="ECO:0007669"/>
    <property type="project" value="TreeGrafter"/>
</dbReference>
<dbReference type="AlphaFoldDB" id="A0A9N9FF92"/>
<dbReference type="SUPFAM" id="SSF50911">
    <property type="entry name" value="Mannose 6-phosphate receptor domain"/>
    <property type="match status" value="1"/>
</dbReference>
<dbReference type="PANTHER" id="PTHR15071">
    <property type="entry name" value="MANNOSE-6-PHOSPHATE RECEPTOR FAMILY MEMBER"/>
    <property type="match status" value="1"/>
</dbReference>
<evidence type="ECO:0000256" key="3">
    <source>
        <dbReference type="ARBA" id="ARBA00022692"/>
    </source>
</evidence>
<evidence type="ECO:0000256" key="8">
    <source>
        <dbReference type="ARBA" id="ARBA00023180"/>
    </source>
</evidence>
<feature type="signal peptide" evidence="10">
    <location>
        <begin position="1"/>
        <end position="23"/>
    </location>
</feature>
<accession>A0A9N9FF92</accession>
<protein>
    <submittedName>
        <fullName evidence="12">9850_t:CDS:1</fullName>
    </submittedName>
</protein>
<organism evidence="12 13">
    <name type="scientific">Diversispora eburnea</name>
    <dbReference type="NCBI Taxonomy" id="1213867"/>
    <lineage>
        <taxon>Eukaryota</taxon>
        <taxon>Fungi</taxon>
        <taxon>Fungi incertae sedis</taxon>
        <taxon>Mucoromycota</taxon>
        <taxon>Glomeromycotina</taxon>
        <taxon>Glomeromycetes</taxon>
        <taxon>Diversisporales</taxon>
        <taxon>Diversisporaceae</taxon>
        <taxon>Diversispora</taxon>
    </lineage>
</organism>
<name>A0A9N9FF92_9GLOM</name>
<gene>
    <name evidence="12" type="ORF">DEBURN_LOCUS6169</name>
</gene>
<dbReference type="InterPro" id="IPR009011">
    <property type="entry name" value="Man6P_isomerase_rcpt-bd_dom_sf"/>
</dbReference>
<dbReference type="Pfam" id="PF02157">
    <property type="entry name" value="Man-6-P_recep"/>
    <property type="match status" value="1"/>
</dbReference>
<evidence type="ECO:0000313" key="13">
    <source>
        <dbReference type="Proteomes" id="UP000789706"/>
    </source>
</evidence>